<dbReference type="GO" id="GO:0004352">
    <property type="term" value="F:glutamate dehydrogenase (NAD+) activity"/>
    <property type="evidence" value="ECO:0007669"/>
    <property type="project" value="UniProtKB-EC"/>
</dbReference>
<dbReference type="EMBL" id="LR134182">
    <property type="protein sequence ID" value="VEB44012.1"/>
    <property type="molecule type" value="Genomic_DNA"/>
</dbReference>
<dbReference type="InterPro" id="IPR048381">
    <property type="entry name" value="GDH_C"/>
</dbReference>
<reference evidence="2 3" key="1">
    <citation type="submission" date="2018-12" db="EMBL/GenBank/DDBJ databases">
        <authorList>
            <consortium name="Pathogen Informatics"/>
        </authorList>
    </citation>
    <scope>NUCLEOTIDE SEQUENCE [LARGE SCALE GENOMIC DNA]</scope>
    <source>
        <strain evidence="2 3">NCTC9695</strain>
    </source>
</reference>
<evidence type="ECO:0000313" key="3">
    <source>
        <dbReference type="Proteomes" id="UP000275777"/>
    </source>
</evidence>
<accession>A0A3S4IHZ9</accession>
<evidence type="ECO:0000313" key="2">
    <source>
        <dbReference type="EMBL" id="VEB44012.1"/>
    </source>
</evidence>
<evidence type="ECO:0000259" key="1">
    <source>
        <dbReference type="Pfam" id="PF21074"/>
    </source>
</evidence>
<dbReference type="InterPro" id="IPR007780">
    <property type="entry name" value="NAD_Glu_DH_bac"/>
</dbReference>
<name>A0A3S4IHZ9_CHRVL</name>
<dbReference type="GO" id="GO:0006538">
    <property type="term" value="P:L-glutamate catabolic process"/>
    <property type="evidence" value="ECO:0007669"/>
    <property type="project" value="InterPro"/>
</dbReference>
<dbReference type="EC" id="1.4.1.2" evidence="2"/>
<dbReference type="PANTHER" id="PTHR43403">
    <property type="entry name" value="NAD-SPECIFIC GLUTAMATE DEHYDROGENASE"/>
    <property type="match status" value="1"/>
</dbReference>
<dbReference type="GO" id="GO:0004069">
    <property type="term" value="F:L-aspartate:2-oxoglutarate aminotransferase activity"/>
    <property type="evidence" value="ECO:0007669"/>
    <property type="project" value="InterPro"/>
</dbReference>
<dbReference type="PANTHER" id="PTHR43403:SF1">
    <property type="entry name" value="NAD-SPECIFIC GLUTAMATE DEHYDROGENASE"/>
    <property type="match status" value="1"/>
</dbReference>
<sequence>MLLAYSKISLDQAILATDVPDDKDFLPVLVGYFPKPLQQRFGKQMEQHQLRREIIANQLANQIVNRMGTTFVFRLQEESPFSAADIARAWWIASRAFDAESLWGQIEALDNKVPADQQMQLMVLVRTLVERVTRWVLRNKRPFGSVNAVIEQYASKVQGLLAQLPS</sequence>
<organism evidence="2 3">
    <name type="scientific">Chromobacterium violaceum</name>
    <dbReference type="NCBI Taxonomy" id="536"/>
    <lineage>
        <taxon>Bacteria</taxon>
        <taxon>Pseudomonadati</taxon>
        <taxon>Pseudomonadota</taxon>
        <taxon>Betaproteobacteria</taxon>
        <taxon>Neisseriales</taxon>
        <taxon>Chromobacteriaceae</taxon>
        <taxon>Chromobacterium</taxon>
    </lineage>
</organism>
<keyword evidence="2" id="KW-0560">Oxidoreductase</keyword>
<feature type="domain" description="NAD-specific glutamate dehydrogenase C-terminal" evidence="1">
    <location>
        <begin position="2"/>
        <end position="165"/>
    </location>
</feature>
<proteinExistence type="predicted"/>
<dbReference type="AlphaFoldDB" id="A0A3S4IHZ9"/>
<gene>
    <name evidence="2" type="primary">gdhB_3</name>
    <name evidence="2" type="ORF">NCTC9695_04481</name>
</gene>
<dbReference type="Proteomes" id="UP000275777">
    <property type="component" value="Chromosome"/>
</dbReference>
<dbReference type="Pfam" id="PF21074">
    <property type="entry name" value="GDH_C"/>
    <property type="match status" value="1"/>
</dbReference>
<protein>
    <submittedName>
        <fullName evidence="2">NAD-specific glutamate dehydrogenase</fullName>
        <ecNumber evidence="2">1.4.1.2</ecNumber>
    </submittedName>
</protein>